<evidence type="ECO:0000313" key="9">
    <source>
        <dbReference type="EMBL" id="MBC3539955.1"/>
    </source>
</evidence>
<name>A0ABR6VSP3_9BACT</name>
<evidence type="ECO:0000256" key="7">
    <source>
        <dbReference type="ARBA" id="ARBA00023136"/>
    </source>
</evidence>
<feature type="transmembrane region" description="Helical" evidence="8">
    <location>
        <begin position="253"/>
        <end position="276"/>
    </location>
</feature>
<feature type="transmembrane region" description="Helical" evidence="8">
    <location>
        <begin position="227"/>
        <end position="246"/>
    </location>
</feature>
<dbReference type="Pfam" id="PF01594">
    <property type="entry name" value="AI-2E_transport"/>
    <property type="match status" value="1"/>
</dbReference>
<gene>
    <name evidence="9" type="ORF">H7U12_09690</name>
</gene>
<dbReference type="InterPro" id="IPR002549">
    <property type="entry name" value="AI-2E-like"/>
</dbReference>
<comment type="caution">
    <text evidence="9">The sequence shown here is derived from an EMBL/GenBank/DDBJ whole genome shotgun (WGS) entry which is preliminary data.</text>
</comment>
<dbReference type="EMBL" id="JACOAF010000022">
    <property type="protein sequence ID" value="MBC3539955.1"/>
    <property type="molecule type" value="Genomic_DNA"/>
</dbReference>
<keyword evidence="10" id="KW-1185">Reference proteome</keyword>
<accession>A0ABR6VSP3</accession>
<keyword evidence="5 8" id="KW-0812">Transmembrane</keyword>
<evidence type="ECO:0000256" key="3">
    <source>
        <dbReference type="ARBA" id="ARBA00022448"/>
    </source>
</evidence>
<keyword evidence="7 8" id="KW-0472">Membrane</keyword>
<dbReference type="PANTHER" id="PTHR21716">
    <property type="entry name" value="TRANSMEMBRANE PROTEIN"/>
    <property type="match status" value="1"/>
</dbReference>
<keyword evidence="3" id="KW-0813">Transport</keyword>
<keyword evidence="4" id="KW-1003">Cell membrane</keyword>
<dbReference type="Proteomes" id="UP000659698">
    <property type="component" value="Unassembled WGS sequence"/>
</dbReference>
<evidence type="ECO:0000256" key="5">
    <source>
        <dbReference type="ARBA" id="ARBA00022692"/>
    </source>
</evidence>
<keyword evidence="6 8" id="KW-1133">Transmembrane helix</keyword>
<evidence type="ECO:0000256" key="6">
    <source>
        <dbReference type="ARBA" id="ARBA00022989"/>
    </source>
</evidence>
<evidence type="ECO:0000256" key="4">
    <source>
        <dbReference type="ARBA" id="ARBA00022475"/>
    </source>
</evidence>
<dbReference type="RefSeq" id="WP_186636688.1">
    <property type="nucleotide sequence ID" value="NZ_JACOAF010000022.1"/>
</dbReference>
<evidence type="ECO:0000256" key="1">
    <source>
        <dbReference type="ARBA" id="ARBA00004651"/>
    </source>
</evidence>
<protein>
    <submittedName>
        <fullName evidence="9">AI-2E family transporter</fullName>
    </submittedName>
</protein>
<evidence type="ECO:0000256" key="8">
    <source>
        <dbReference type="SAM" id="Phobius"/>
    </source>
</evidence>
<feature type="transmembrane region" description="Helical" evidence="8">
    <location>
        <begin position="296"/>
        <end position="317"/>
    </location>
</feature>
<comment type="subcellular location">
    <subcellularLocation>
        <location evidence="1">Cell membrane</location>
        <topology evidence="1">Multi-pass membrane protein</topology>
    </subcellularLocation>
</comment>
<evidence type="ECO:0000256" key="2">
    <source>
        <dbReference type="ARBA" id="ARBA00009773"/>
    </source>
</evidence>
<feature type="transmembrane region" description="Helical" evidence="8">
    <location>
        <begin position="58"/>
        <end position="81"/>
    </location>
</feature>
<feature type="transmembrane region" description="Helical" evidence="8">
    <location>
        <begin position="146"/>
        <end position="164"/>
    </location>
</feature>
<reference evidence="9 10" key="1">
    <citation type="journal article" date="2019" name="Int. J. Syst. Evol. Microbiol.">
        <title>Rufibacter sediminis sp. nov., isolated from freshwater lake sediment.</title>
        <authorList>
            <person name="Qu J.H."/>
            <person name="Zhang L.J."/>
            <person name="Fu Y.H."/>
            <person name="Li H.F."/>
        </authorList>
    </citation>
    <scope>NUCLEOTIDE SEQUENCE [LARGE SCALE GENOMIC DNA]</scope>
    <source>
        <strain evidence="9 10">H-1</strain>
    </source>
</reference>
<dbReference type="PANTHER" id="PTHR21716:SF53">
    <property type="entry name" value="PERMEASE PERM-RELATED"/>
    <property type="match status" value="1"/>
</dbReference>
<sequence>MKGTSIFRLNARLLFLVLAVVLLYFGRLFLIPVGFALLLSLLMLPLGRKLEQWGVSRIWATLLCILLIVLLIAGVLLLLIAQAVNISEDWPQMQPKLEQLISSVQEWIRQQFGVAPQEQIRMVQEQIKKFSESANKLGTSLLKGSLGLLSSFVLVLLYMFFLLWKREKYQEFFLRLFKEERHAKVNQVLDQIKKVAGQYLAGRLISIAFIAAFYAIGFSIIGLENALLVAPIAAIPILVPYVGAFVGSAFPLVFALASGSTDLVLPTMLVIVGAQIIDNNFIEPLAMGAKLNLSPIFTIVAVVSGELVWGVAGMILFEPLFAVIKILCDQVPALHPYGYLLGNEVKEPGWLMKLKKVFQKS</sequence>
<feature type="transmembrane region" description="Helical" evidence="8">
    <location>
        <begin position="13"/>
        <end position="46"/>
    </location>
</feature>
<comment type="similarity">
    <text evidence="2">Belongs to the autoinducer-2 exporter (AI-2E) (TC 2.A.86) family.</text>
</comment>
<evidence type="ECO:0000313" key="10">
    <source>
        <dbReference type="Proteomes" id="UP000659698"/>
    </source>
</evidence>
<proteinExistence type="inferred from homology"/>
<organism evidence="9 10">
    <name type="scientific">Rufibacter sediminis</name>
    <dbReference type="NCBI Taxonomy" id="2762756"/>
    <lineage>
        <taxon>Bacteria</taxon>
        <taxon>Pseudomonadati</taxon>
        <taxon>Bacteroidota</taxon>
        <taxon>Cytophagia</taxon>
        <taxon>Cytophagales</taxon>
        <taxon>Hymenobacteraceae</taxon>
        <taxon>Rufibacter</taxon>
    </lineage>
</organism>
<feature type="transmembrane region" description="Helical" evidence="8">
    <location>
        <begin position="200"/>
        <end position="221"/>
    </location>
</feature>